<dbReference type="AlphaFoldDB" id="A0A0P9EKH3"/>
<gene>
    <name evidence="1" type="ORF">RHOBADRAFT_47022</name>
</gene>
<evidence type="ECO:0000313" key="2">
    <source>
        <dbReference type="Proteomes" id="UP000053890"/>
    </source>
</evidence>
<dbReference type="RefSeq" id="XP_018268229.1">
    <property type="nucleotide sequence ID" value="XM_018414912.1"/>
</dbReference>
<evidence type="ECO:0000313" key="1">
    <source>
        <dbReference type="EMBL" id="KPV72180.1"/>
    </source>
</evidence>
<evidence type="ECO:0008006" key="3">
    <source>
        <dbReference type="Google" id="ProtNLM"/>
    </source>
</evidence>
<keyword evidence="2" id="KW-1185">Reference proteome</keyword>
<dbReference type="EMBL" id="KQ474088">
    <property type="protein sequence ID" value="KPV72180.1"/>
    <property type="molecule type" value="Genomic_DNA"/>
</dbReference>
<name>A0A0P9EKH3_RHOGW</name>
<dbReference type="SUPFAM" id="SSF52047">
    <property type="entry name" value="RNI-like"/>
    <property type="match status" value="1"/>
</dbReference>
<dbReference type="GeneID" id="28975360"/>
<dbReference type="Proteomes" id="UP000053890">
    <property type="component" value="Unassembled WGS sequence"/>
</dbReference>
<protein>
    <recommendedName>
        <fullName evidence="3">F-box domain-containing protein</fullName>
    </recommendedName>
</protein>
<organism evidence="1 2">
    <name type="scientific">Rhodotorula graminis (strain WP1)</name>
    <dbReference type="NCBI Taxonomy" id="578459"/>
    <lineage>
        <taxon>Eukaryota</taxon>
        <taxon>Fungi</taxon>
        <taxon>Dikarya</taxon>
        <taxon>Basidiomycota</taxon>
        <taxon>Pucciniomycotina</taxon>
        <taxon>Microbotryomycetes</taxon>
        <taxon>Sporidiobolales</taxon>
        <taxon>Sporidiobolaceae</taxon>
        <taxon>Rhodotorula</taxon>
    </lineage>
</organism>
<sequence>MSDRLDDDALLLILDELATPSPEYAVYCASKKALRNVCLASHRLRRLAQPRLFRQIWVVKQSQAVVLQSSGVVESLGHGTRWYTVGKREYDGSLPDAVKTARVLPSVKKLLLSGPWTSRNPAHIESFTRLRHLSLVHSELGSHMVFKAPLLEQLDVHYCFVYIPAAAKWLQPVYLPALRILSVVKVGEGVMLRRFKLSSVLGPAMLAQLDVLQTDERSLDSQSPLALGTAPPVLFFDPTFHTPTIPRHSVHPMLAQVDVVAYTIHLADEIASTVSSSAALGPRVVILPHKGLALSSSPPAYQHLHDAVRRLEQACGRDVRIIWSAEQGMDLLCGGVSRVFVRYARELKAAQATSGSEA</sequence>
<dbReference type="OrthoDB" id="10629658at2759"/>
<accession>A0A0P9EKH3</accession>
<proteinExistence type="predicted"/>
<reference evidence="1 2" key="1">
    <citation type="journal article" date="2015" name="Front. Microbiol.">
        <title>Genome sequence of the plant growth promoting endophytic yeast Rhodotorula graminis WP1.</title>
        <authorList>
            <person name="Firrincieli A."/>
            <person name="Otillar R."/>
            <person name="Salamov A."/>
            <person name="Schmutz J."/>
            <person name="Khan Z."/>
            <person name="Redman R.S."/>
            <person name="Fleck N.D."/>
            <person name="Lindquist E."/>
            <person name="Grigoriev I.V."/>
            <person name="Doty S.L."/>
        </authorList>
    </citation>
    <scope>NUCLEOTIDE SEQUENCE [LARGE SCALE GENOMIC DNA]</scope>
    <source>
        <strain evidence="1 2">WP1</strain>
    </source>
</reference>